<evidence type="ECO:0000256" key="1">
    <source>
        <dbReference type="SAM" id="Coils"/>
    </source>
</evidence>
<feature type="coiled-coil region" evidence="1">
    <location>
        <begin position="267"/>
        <end position="294"/>
    </location>
</feature>
<dbReference type="Proteomes" id="UP000594638">
    <property type="component" value="Unassembled WGS sequence"/>
</dbReference>
<feature type="compositionally biased region" description="Basic residues" evidence="2">
    <location>
        <begin position="238"/>
        <end position="248"/>
    </location>
</feature>
<dbReference type="AlphaFoldDB" id="A0A8S0SMK9"/>
<keyword evidence="1" id="KW-0175">Coiled coil</keyword>
<keyword evidence="4" id="KW-1185">Reference proteome</keyword>
<reference evidence="3 4" key="1">
    <citation type="submission" date="2019-12" db="EMBL/GenBank/DDBJ databases">
        <authorList>
            <person name="Alioto T."/>
            <person name="Alioto T."/>
            <person name="Gomez Garrido J."/>
        </authorList>
    </citation>
    <scope>NUCLEOTIDE SEQUENCE [LARGE SCALE GENOMIC DNA]</scope>
</reference>
<evidence type="ECO:0000256" key="2">
    <source>
        <dbReference type="SAM" id="MobiDB-lite"/>
    </source>
</evidence>
<dbReference type="EMBL" id="CACTIH010005457">
    <property type="protein sequence ID" value="CAA2993839.1"/>
    <property type="molecule type" value="Genomic_DNA"/>
</dbReference>
<sequence>MQRGYEISGIQQHHNFKEENMNQNSTEFNPHQQYHILQQIHTQQLFQGQNNFQAYFQQHNLQQRRLNESYCEENISYVGRGSVPPFPASLKLVSNNKESVIVDEGEDALLRGSEQYDVPETRHTPLAMPNCWQNQEDSIIEQNFWKPVTAAPSNEESEIENKQEHQEINGRNHCKYFQEPEMNCLERENRLYGELEAIYKRIGTSGSNQTASGSVHLPVNTHLQASEASIGEEESMKMAKRRSKRKKKKDQLDSMAYFLESLVKQIMENQENLYRKFTQVIEKLDQERREREEAWKQQELAKFEREAAARAREKVIAISRESTIVSYLEKITGQRINLPPLKLQPAISENPFCTKPNSTSATDVRGDEEDETHGLKQNRKPGFKIRIH</sequence>
<name>A0A8S0SMK9_OLEEU</name>
<dbReference type="PANTHER" id="PTHR21654">
    <property type="entry name" value="FI21293P1"/>
    <property type="match status" value="1"/>
</dbReference>
<dbReference type="Gramene" id="OE9A111092T1">
    <property type="protein sequence ID" value="OE9A111092C1"/>
    <property type="gene ID" value="OE9A111092"/>
</dbReference>
<dbReference type="PANTHER" id="PTHR21654:SF31">
    <property type="entry name" value="OS02G0104500 PROTEIN"/>
    <property type="match status" value="1"/>
</dbReference>
<organism evidence="3 4">
    <name type="scientific">Olea europaea subsp. europaea</name>
    <dbReference type="NCBI Taxonomy" id="158383"/>
    <lineage>
        <taxon>Eukaryota</taxon>
        <taxon>Viridiplantae</taxon>
        <taxon>Streptophyta</taxon>
        <taxon>Embryophyta</taxon>
        <taxon>Tracheophyta</taxon>
        <taxon>Spermatophyta</taxon>
        <taxon>Magnoliopsida</taxon>
        <taxon>eudicotyledons</taxon>
        <taxon>Gunneridae</taxon>
        <taxon>Pentapetalae</taxon>
        <taxon>asterids</taxon>
        <taxon>lamiids</taxon>
        <taxon>Lamiales</taxon>
        <taxon>Oleaceae</taxon>
        <taxon>Oleeae</taxon>
        <taxon>Olea</taxon>
    </lineage>
</organism>
<feature type="region of interest" description="Disordered" evidence="2">
    <location>
        <begin position="225"/>
        <end position="248"/>
    </location>
</feature>
<feature type="compositionally biased region" description="Basic residues" evidence="2">
    <location>
        <begin position="376"/>
        <end position="388"/>
    </location>
</feature>
<gene>
    <name evidence="3" type="ORF">OLEA9_A111092</name>
</gene>
<protein>
    <submittedName>
        <fullName evidence="3">Uncharacterized protein</fullName>
    </submittedName>
</protein>
<evidence type="ECO:0000313" key="3">
    <source>
        <dbReference type="EMBL" id="CAA2993839.1"/>
    </source>
</evidence>
<accession>A0A8S0SMK9</accession>
<dbReference type="OrthoDB" id="691673at2759"/>
<feature type="region of interest" description="Disordered" evidence="2">
    <location>
        <begin position="349"/>
        <end position="388"/>
    </location>
</feature>
<evidence type="ECO:0000313" key="4">
    <source>
        <dbReference type="Proteomes" id="UP000594638"/>
    </source>
</evidence>
<comment type="caution">
    <text evidence="3">The sequence shown here is derived from an EMBL/GenBank/DDBJ whole genome shotgun (WGS) entry which is preliminary data.</text>
</comment>
<proteinExistence type="predicted"/>